<dbReference type="SUPFAM" id="SSF56672">
    <property type="entry name" value="DNA/RNA polymerases"/>
    <property type="match status" value="1"/>
</dbReference>
<evidence type="ECO:0000256" key="4">
    <source>
        <dbReference type="ARBA" id="ARBA00022741"/>
    </source>
</evidence>
<evidence type="ECO:0000313" key="14">
    <source>
        <dbReference type="EMBL" id="UBY00457.1"/>
    </source>
</evidence>
<keyword evidence="2" id="KW-0808">Transferase</keyword>
<name>A0A8K1MIL1_9VIRU</name>
<evidence type="ECO:0000256" key="9">
    <source>
        <dbReference type="SAM" id="MobiDB-lite"/>
    </source>
</evidence>
<evidence type="ECO:0000256" key="2">
    <source>
        <dbReference type="ARBA" id="ARBA00022679"/>
    </source>
</evidence>
<feature type="domain" description="Alphavirus-like MT" evidence="13">
    <location>
        <begin position="151"/>
        <end position="362"/>
    </location>
</feature>
<dbReference type="GO" id="GO:0005524">
    <property type="term" value="F:ATP binding"/>
    <property type="evidence" value="ECO:0007669"/>
    <property type="project" value="UniProtKB-KW"/>
</dbReference>
<dbReference type="GO" id="GO:0008174">
    <property type="term" value="F:mRNA methyltransferase activity"/>
    <property type="evidence" value="ECO:0007669"/>
    <property type="project" value="UniProtKB-UniRule"/>
</dbReference>
<dbReference type="InterPro" id="IPR027417">
    <property type="entry name" value="P-loop_NTPase"/>
</dbReference>
<dbReference type="PROSITE" id="PS50507">
    <property type="entry name" value="RDRP_SSRNA_POS"/>
    <property type="match status" value="1"/>
</dbReference>
<evidence type="ECO:0000256" key="1">
    <source>
        <dbReference type="ARBA" id="ARBA00022484"/>
    </source>
</evidence>
<dbReference type="PROSITE" id="PS51743">
    <property type="entry name" value="ALPHAVIRUS_MT"/>
    <property type="match status" value="1"/>
</dbReference>
<dbReference type="Gene3D" id="3.90.70.80">
    <property type="match status" value="1"/>
</dbReference>
<sequence length="2510" mass="285836">MSTHGNLRKLDFGKVRQLLGEAPSTSVVRTEPKPDAPVSHSSEKQPLSYVIANGQLVSNSEVVTSTEAKAAALLAVMGSYPQDTQRAIANKLDRCAVDNPDVEEAARCIHSARMHNVLTNVLQKRVITVPENVSSDMERLLSEQFLSYKIRVTFSKNVTHNNAAALRRVLRHYMRDIVGYRKDNGIPDGYDAQLCDVGSNGFDILTEELVGVHACMPDLDFRDHIRLERYKHFLYSHLCPNSKDHRVICDGLREGSTLYRCENIGQHCNIRAPLLTFVHSAYDITAAGIVDCMVASNAHRAIMCLHFDSAMVNGETSGINKLLNYKWDIISIKGVKYYQQKFLNDTQAAYVHRLDVYLDKFFTKVVLGSDKRFYMFEITEIICGVAIIEVFRRDKEFIAGSRLTFNIPRTAPSGTVTIHTWEYNTGYESFFRSRSSINSAVMKPVSITLSEEYFLTLFKYGLTVDPNKFIYDGLLKSGVGLSARRNLGGTTIVSTDYDIPVRKLTTIVVAVYMLLYSEKWEATQGLVTIKNLVDQYRAKSSSSGIVRFFTNMMSSKGHNVVHPSNDTNIDNIKTSLMVDPRVISKQFDLSDDERERVGGFNSIIEWFINFSRVKQRCPVVVHDSSHSVEYIVDIPDMVVLNIKSIRDDTTLGHLCHIDYDDYITPLVVDYSDKHVCDTPLQHISVAGDGNCLYNCFVKAGLYRGITVCDLKARLRDSPFFFEVDKLATDEGDTEFVDSLYRDGVFGNKFTLMLIAKTFYINICVHLVFRETTFMRFTGNKGSRYIHLQLRDQHYDLLIPHVKTGLVDQVIVSCGALAMQISTDSTKNRLDTLYKVYSTDGTLSKYRNVFCNVFKGPFIDLREMRYMELINAIGLCQRHSNKFLITDANMHKSIRALRAHDPSSIVVAMRCTNNRKPNDRLGVCDFTMDSSFHEESFCLSTVLADVLDVGVYSQCNLTIADLSRVSDVSYSTYMRTRTSEAERSNKIYLTWAALSSGGVAVYKIFCPEQIVGSLNLISSLFEDIRFYRPHVTPTSTVEGFLICCGKRHSQGKPFSILTEVSECFYKVHIDNYCVNALSESEAQKFAKDLCGFYSGGSNFRSSRKHSHNRSYVVDRSRVVSKFLSYISTASFGVFCNRFSSYKLHVGVDRDLQFHSRELDALLDSKCLHCESRFLKFPDLKDIGQFDNTVTETTFNYLQYFDNCNDFSSILSFIIYVVKGGFSNICVVSNCFLNEKILTSFLAFCRCFKFVEICLRMWQDNLVMMISCKDNWYGPLDGNFELISCNRREFCTDFVRTMLEHAKLKARFNDKSDAIRTKADAIRLGLSIGKFDPKCQIKSDLDKFPKFKPQIKLQNTDALINSVKQIVGGNNKQHLLAQPSKEVEFVPVDHPQDMGKRLASIFEFEKYMEAELAHSSSTISKAVDHLLSFTTTRDPKRLNELWFPNRSFYTDQKKLKDGIGIIAANGKILKNSEPIVCADDINAVFDLVSGSVVLKPDYFRMYRGRSVDQVGGFAIFTNLVAHNQVEPMLRAISDVTSREHRLDFVRTVSVDWIQAVAGAGKTTLLVETFTPNDIVVCPTVENRDSLRRKLISAYPDMKSDEINSRVRTLNGFLVDHNSKIGKISAGLVSESSRLLIDEAIMYHAGCLFALCSLFCINRMFCVGDKRQIPFISRINFTLRYEKLSDFVTSQAKPLARTFRSPPDVTYLMQKIYDKDLDGLTIKCLSNNQTCQKTISKHIVSKNCNFNYDLLKKHFPGERCTFEENRIKLLFFLREDMLSFLLNGGERYSQYCCTVHQFQGSDAEYILVFRLTYPEKSIFMDERQCLVALTRHTKKLCYVSVNETDDVLSKWIKIDVTEADLKAHLKLSGGGPTKPNNFVSYRSIPPVELMHGDKCTRVGFSGRSDVILGKKDTLPVLLEKLQSQPIKGNNLVFSSLVLDKFSQQRLKPAVYAAVGKNVNLFCSGKNQNISSTVFEVMQLNAVEHIPDSTITPFYEDEFEELHFPRLKTIELDGSILKSYSLEDKFMTLQNFLSSTFPNSCYVNNSMDAWITYNLDLDLAIDFYCDISINTVKFATVSRTYDCMIPRLSFCSPVVRKACLVESLIAVQKRNRNVPQLSSTVSPYKMADELFDAFISLLDNRYFRTVHYGPAELAAWLNDQKGSVVQEVLGEHSIYSTAVEKYSLITKSNPKPTLTDEAYMEFAAPQVVLHQTKDINAVFCVIFRSLKSIVKDMLRHHKNIVFFADMDPDDMAEHLTKYVSTKVFRTKSSLEIDIKKYDKSQDLAVLLLECKVMEYFGVPRELIHIWFNSHVESTVKDSRNGLKFKLQVQRRSGDGGTFFGNTMFLMAVMACNFNLQLLDIALFSGDDSLLVGDKNLLNCDSRNFSDLFNLDVKFFPNYEYYHFCSKFLFPVDDRWYFVPDPVKLCVRLARYDLINWTHIEEYRISLLDSTKHFVDQEVVTVLALAVQDRYPVFMDPKEVFEVIRVLVQDPVDFASLFEEPPEMLPNTVHIPLDR</sequence>
<dbReference type="InterPro" id="IPR003323">
    <property type="entry name" value="OTU_dom"/>
</dbReference>
<feature type="region of interest" description="Disordered" evidence="9">
    <location>
        <begin position="23"/>
        <end position="43"/>
    </location>
</feature>
<dbReference type="CDD" id="cd22792">
    <property type="entry name" value="OTU_RDRP-like"/>
    <property type="match status" value="1"/>
</dbReference>
<dbReference type="Gene3D" id="3.40.50.300">
    <property type="entry name" value="P-loop containing nucleotide triphosphate hydrolases"/>
    <property type="match status" value="2"/>
</dbReference>
<evidence type="ECO:0000256" key="6">
    <source>
        <dbReference type="ARBA" id="ARBA00022840"/>
    </source>
</evidence>
<dbReference type="GO" id="GO:0003724">
    <property type="term" value="F:RNA helicase activity"/>
    <property type="evidence" value="ECO:0007669"/>
    <property type="project" value="UniProtKB-EC"/>
</dbReference>
<dbReference type="InterPro" id="IPR038765">
    <property type="entry name" value="Papain-like_cys_pep_sf"/>
</dbReference>
<dbReference type="InterPro" id="IPR027351">
    <property type="entry name" value="(+)RNA_virus_helicase_core_dom"/>
</dbReference>
<gene>
    <name evidence="14" type="primary">RdRp</name>
</gene>
<dbReference type="CDD" id="cd23254">
    <property type="entry name" value="Kitaviridae_RdRp"/>
    <property type="match status" value="1"/>
</dbReference>
<dbReference type="InterPro" id="IPR007094">
    <property type="entry name" value="RNA-dir_pol_PSvirus"/>
</dbReference>
<feature type="domain" description="OTU" evidence="11">
    <location>
        <begin position="680"/>
        <end position="800"/>
    </location>
</feature>
<dbReference type="GO" id="GO:0003968">
    <property type="term" value="F:RNA-directed RNA polymerase activity"/>
    <property type="evidence" value="ECO:0007669"/>
    <property type="project" value="UniProtKB-KW"/>
</dbReference>
<evidence type="ECO:0000256" key="7">
    <source>
        <dbReference type="ARBA" id="ARBA00022953"/>
    </source>
</evidence>
<organism evidence="14">
    <name type="scientific">Hibiscus-infecting cilevirus</name>
    <dbReference type="NCBI Taxonomy" id="2054415"/>
    <lineage>
        <taxon>Viruses</taxon>
        <taxon>Riboviria</taxon>
        <taxon>Orthornavirae</taxon>
        <taxon>Kitrinoviricota</taxon>
        <taxon>Alsuviricetes</taxon>
        <taxon>Martellivirales</taxon>
        <taxon>Kitaviridae</taxon>
        <taxon>Cilevirus</taxon>
        <taxon>Cilevirus colombiaense</taxon>
    </lineage>
</organism>
<dbReference type="PROSITE" id="PS50802">
    <property type="entry name" value="OTU"/>
    <property type="match status" value="1"/>
</dbReference>
<dbReference type="Pfam" id="PF01443">
    <property type="entry name" value="Viral_helicase1"/>
    <property type="match status" value="1"/>
</dbReference>
<protein>
    <submittedName>
        <fullName evidence="14">Replication-associated polyprotein</fullName>
    </submittedName>
</protein>
<dbReference type="GO" id="GO:0003723">
    <property type="term" value="F:RNA binding"/>
    <property type="evidence" value="ECO:0007669"/>
    <property type="project" value="InterPro"/>
</dbReference>
<keyword evidence="4" id="KW-0547">Nucleotide-binding</keyword>
<keyword evidence="6" id="KW-0067">ATP-binding</keyword>
<comment type="catalytic activity">
    <reaction evidence="8">
        <text>ATP + H2O = ADP + phosphate + H(+)</text>
        <dbReference type="Rhea" id="RHEA:13065"/>
        <dbReference type="ChEBI" id="CHEBI:15377"/>
        <dbReference type="ChEBI" id="CHEBI:15378"/>
        <dbReference type="ChEBI" id="CHEBI:30616"/>
        <dbReference type="ChEBI" id="CHEBI:43474"/>
        <dbReference type="ChEBI" id="CHEBI:456216"/>
        <dbReference type="EC" id="3.6.4.13"/>
    </reaction>
</comment>
<dbReference type="Pfam" id="PF00978">
    <property type="entry name" value="RdRP_2"/>
    <property type="match status" value="1"/>
</dbReference>
<feature type="domain" description="RdRp catalytic" evidence="10">
    <location>
        <begin position="2263"/>
        <end position="2376"/>
    </location>
</feature>
<dbReference type="GO" id="GO:0016556">
    <property type="term" value="P:mRNA modification"/>
    <property type="evidence" value="ECO:0007669"/>
    <property type="project" value="InterPro"/>
</dbReference>
<dbReference type="SUPFAM" id="SSF54001">
    <property type="entry name" value="Cysteine proteinases"/>
    <property type="match status" value="1"/>
</dbReference>
<evidence type="ECO:0000259" key="10">
    <source>
        <dbReference type="PROSITE" id="PS50507"/>
    </source>
</evidence>
<dbReference type="EMBL" id="MW413437">
    <property type="protein sequence ID" value="UBY00457.1"/>
    <property type="molecule type" value="Genomic_RNA"/>
</dbReference>
<dbReference type="InterPro" id="IPR043502">
    <property type="entry name" value="DNA/RNA_pol_sf"/>
</dbReference>
<feature type="domain" description="(+)RNA virus helicase C-terminal" evidence="12">
    <location>
        <begin position="1512"/>
        <end position="1872"/>
    </location>
</feature>
<keyword evidence="5" id="KW-0378">Hydrolase</keyword>
<dbReference type="InterPro" id="IPR002588">
    <property type="entry name" value="Alphavirus-like_MT_dom"/>
</dbReference>
<evidence type="ECO:0000259" key="11">
    <source>
        <dbReference type="PROSITE" id="PS50802"/>
    </source>
</evidence>
<proteinExistence type="predicted"/>
<evidence type="ECO:0000256" key="5">
    <source>
        <dbReference type="ARBA" id="ARBA00022801"/>
    </source>
</evidence>
<keyword evidence="7" id="KW-0693">Viral RNA replication</keyword>
<dbReference type="GO" id="GO:0039694">
    <property type="term" value="P:viral RNA genome replication"/>
    <property type="evidence" value="ECO:0007669"/>
    <property type="project" value="InterPro"/>
</dbReference>
<dbReference type="PROSITE" id="PS51657">
    <property type="entry name" value="PSRV_HELICASE"/>
    <property type="match status" value="1"/>
</dbReference>
<dbReference type="InterPro" id="IPR001788">
    <property type="entry name" value="RNA-dep_RNA_pol_alsuvir"/>
</dbReference>
<dbReference type="GO" id="GO:0016787">
    <property type="term" value="F:hydrolase activity"/>
    <property type="evidence" value="ECO:0007669"/>
    <property type="project" value="UniProtKB-KW"/>
</dbReference>
<dbReference type="GO" id="GO:0006351">
    <property type="term" value="P:DNA-templated transcription"/>
    <property type="evidence" value="ECO:0007669"/>
    <property type="project" value="InterPro"/>
</dbReference>
<dbReference type="SUPFAM" id="SSF52540">
    <property type="entry name" value="P-loop containing nucleoside triphosphate hydrolases"/>
    <property type="match status" value="1"/>
</dbReference>
<evidence type="ECO:0000259" key="13">
    <source>
        <dbReference type="PROSITE" id="PS51743"/>
    </source>
</evidence>
<dbReference type="GO" id="GO:0006396">
    <property type="term" value="P:RNA processing"/>
    <property type="evidence" value="ECO:0007669"/>
    <property type="project" value="InterPro"/>
</dbReference>
<keyword evidence="1" id="KW-0696">RNA-directed RNA polymerase</keyword>
<reference evidence="14" key="1">
    <citation type="submission" date="2020-12" db="EMBL/GenBank/DDBJ databases">
        <title>First report of hibiscus-infecting cilevirus in passion fruit (Passiflora sp.).</title>
        <authorList>
            <person name="Olmedo-Velarde A."/>
            <person name="Roy A."/>
            <person name="Melzer M.J."/>
        </authorList>
    </citation>
    <scope>NUCLEOTIDE SEQUENCE</scope>
    <source>
        <strain evidence="14">LilikoiO2</strain>
    </source>
</reference>
<evidence type="ECO:0000256" key="3">
    <source>
        <dbReference type="ARBA" id="ARBA00022695"/>
    </source>
</evidence>
<evidence type="ECO:0000259" key="12">
    <source>
        <dbReference type="PROSITE" id="PS51657"/>
    </source>
</evidence>
<evidence type="ECO:0000256" key="8">
    <source>
        <dbReference type="ARBA" id="ARBA00047984"/>
    </source>
</evidence>
<keyword evidence="3" id="KW-0548">Nucleotidyltransferase</keyword>
<accession>A0A8K1MIL1</accession>